<comment type="caution">
    <text evidence="12">The sequence shown here is derived from an EMBL/GenBank/DDBJ whole genome shotgun (WGS) entry which is preliminary data.</text>
</comment>
<dbReference type="GO" id="GO:0015385">
    <property type="term" value="F:sodium:proton antiporter activity"/>
    <property type="evidence" value="ECO:0007669"/>
    <property type="project" value="InterPro"/>
</dbReference>
<organism evidence="12 13">
    <name type="scientific">Mycetocola zhadangensis</name>
    <dbReference type="NCBI Taxonomy" id="1164595"/>
    <lineage>
        <taxon>Bacteria</taxon>
        <taxon>Bacillati</taxon>
        <taxon>Actinomycetota</taxon>
        <taxon>Actinomycetes</taxon>
        <taxon>Micrococcales</taxon>
        <taxon>Microbacteriaceae</taxon>
        <taxon>Mycetocola</taxon>
    </lineage>
</organism>
<feature type="transmembrane region" description="Helical" evidence="10">
    <location>
        <begin position="419"/>
        <end position="442"/>
    </location>
</feature>
<evidence type="ECO:0000256" key="1">
    <source>
        <dbReference type="ARBA" id="ARBA00004651"/>
    </source>
</evidence>
<dbReference type="AlphaFoldDB" id="A0A3L7ITG2"/>
<evidence type="ECO:0000256" key="2">
    <source>
        <dbReference type="ARBA" id="ARBA00022448"/>
    </source>
</evidence>
<feature type="transmembrane region" description="Helical" evidence="10">
    <location>
        <begin position="54"/>
        <end position="74"/>
    </location>
</feature>
<keyword evidence="9" id="KW-0739">Sodium transport</keyword>
<dbReference type="OrthoDB" id="57886at2"/>
<dbReference type="Proteomes" id="UP000282460">
    <property type="component" value="Unassembled WGS sequence"/>
</dbReference>
<keyword evidence="13" id="KW-1185">Reference proteome</keyword>
<proteinExistence type="predicted"/>
<evidence type="ECO:0000313" key="12">
    <source>
        <dbReference type="EMBL" id="RLQ81483.1"/>
    </source>
</evidence>
<dbReference type="InterPro" id="IPR018422">
    <property type="entry name" value="Cation/H_exchanger_CPA1"/>
</dbReference>
<feature type="transmembrane region" description="Helical" evidence="10">
    <location>
        <begin position="300"/>
        <end position="327"/>
    </location>
</feature>
<evidence type="ECO:0000256" key="5">
    <source>
        <dbReference type="ARBA" id="ARBA00022989"/>
    </source>
</evidence>
<reference evidence="12 13" key="1">
    <citation type="submission" date="2018-10" db="EMBL/GenBank/DDBJ databases">
        <authorList>
            <person name="Li J."/>
        </authorList>
    </citation>
    <scope>NUCLEOTIDE SEQUENCE [LARGE SCALE GENOMIC DNA]</scope>
    <source>
        <strain evidence="12 13">ZD1-4</strain>
    </source>
</reference>
<dbReference type="GO" id="GO:0098719">
    <property type="term" value="P:sodium ion import across plasma membrane"/>
    <property type="evidence" value="ECO:0007669"/>
    <property type="project" value="TreeGrafter"/>
</dbReference>
<gene>
    <name evidence="12" type="ORF">D9V28_14130</name>
</gene>
<keyword evidence="8 10" id="KW-0472">Membrane</keyword>
<keyword evidence="2" id="KW-0813">Transport</keyword>
<evidence type="ECO:0000256" key="3">
    <source>
        <dbReference type="ARBA" id="ARBA00022475"/>
    </source>
</evidence>
<dbReference type="InterPro" id="IPR006153">
    <property type="entry name" value="Cation/H_exchanger_TM"/>
</dbReference>
<protein>
    <submittedName>
        <fullName evidence="12">Sodium:proton antiporter</fullName>
    </submittedName>
</protein>
<feature type="transmembrane region" description="Helical" evidence="10">
    <location>
        <begin position="181"/>
        <end position="202"/>
    </location>
</feature>
<evidence type="ECO:0000256" key="6">
    <source>
        <dbReference type="ARBA" id="ARBA00023053"/>
    </source>
</evidence>
<accession>A0A3L7ITG2</accession>
<keyword evidence="5 10" id="KW-1133">Transmembrane helix</keyword>
<evidence type="ECO:0000256" key="4">
    <source>
        <dbReference type="ARBA" id="ARBA00022692"/>
    </source>
</evidence>
<dbReference type="Gene3D" id="6.10.140.1330">
    <property type="match status" value="1"/>
</dbReference>
<keyword evidence="7" id="KW-0406">Ion transport</keyword>
<name>A0A3L7ITG2_9MICO</name>
<evidence type="ECO:0000256" key="9">
    <source>
        <dbReference type="ARBA" id="ARBA00023201"/>
    </source>
</evidence>
<dbReference type="GO" id="GO:0005886">
    <property type="term" value="C:plasma membrane"/>
    <property type="evidence" value="ECO:0007669"/>
    <property type="project" value="UniProtKB-SubCell"/>
</dbReference>
<dbReference type="Pfam" id="PF00999">
    <property type="entry name" value="Na_H_Exchanger"/>
    <property type="match status" value="1"/>
</dbReference>
<keyword evidence="3" id="KW-1003">Cell membrane</keyword>
<dbReference type="EMBL" id="RCWJ01000004">
    <property type="protein sequence ID" value="RLQ81483.1"/>
    <property type="molecule type" value="Genomic_DNA"/>
</dbReference>
<feature type="transmembrane region" description="Helical" evidence="10">
    <location>
        <begin position="86"/>
        <end position="106"/>
    </location>
</feature>
<evidence type="ECO:0000259" key="11">
    <source>
        <dbReference type="Pfam" id="PF00999"/>
    </source>
</evidence>
<dbReference type="GO" id="GO:0051453">
    <property type="term" value="P:regulation of intracellular pH"/>
    <property type="evidence" value="ECO:0007669"/>
    <property type="project" value="TreeGrafter"/>
</dbReference>
<keyword evidence="6" id="KW-0915">Sodium</keyword>
<evidence type="ECO:0000256" key="10">
    <source>
        <dbReference type="SAM" id="Phobius"/>
    </source>
</evidence>
<evidence type="ECO:0000313" key="13">
    <source>
        <dbReference type="Proteomes" id="UP000282460"/>
    </source>
</evidence>
<evidence type="ECO:0000256" key="7">
    <source>
        <dbReference type="ARBA" id="ARBA00023065"/>
    </source>
</evidence>
<dbReference type="PANTHER" id="PTHR10110:SF86">
    <property type="entry name" value="SODIUM_HYDROGEN EXCHANGER 7"/>
    <property type="match status" value="1"/>
</dbReference>
<feature type="transmembrane region" description="Helical" evidence="10">
    <location>
        <begin position="209"/>
        <end position="227"/>
    </location>
</feature>
<sequence>MEYALLGLFGVLAIVVVARFAPKLGVASPLILVVVGIGTSFVPGVPEIVVPPELILSVVLPPILYAAAVNVPLVDFRRNLKAITGLSVLLVIVSALVTGFALHLILPDLNLPAAIALGAVISPPDAVAATSIGKRLGLPPRLVTVLEGEGLVNDATALVLLRSAIAASAGAVSLGEIAGEFLYAVAGAIVIGIAVGFATVWVRSKLDDPVLNTTISFVVPFLAFLPAEELNASGVLAVVVAGLITGHNSARYFSAHDRIAERLNWRTAQFVLENGVFLLMGIELRTLIDEVEADDLSVPAAIGLGILASVMLVLIRTLFVIPLVALLRHDQRRAKAQGRYLDSALRRLDDPKIETPVSPERTVRVRRFLTRKRADVTFLTEEGLGWRGGAVLAWSGMRGVVTLAAAQSLPTDIPYRPQLILIAFTVAVVTLLGNGGTLPLLIRKLRITGSDPAADRAELAELIREVSAVGLATLDNPELRVENGGEFEHDVIERARADSVMRTESVAELRTGAPGPYQQHRTLRMRVLEAERAALLDARATGSYSSRVMERAQTILDLEESRLSQLSGPIDRH</sequence>
<evidence type="ECO:0000256" key="8">
    <source>
        <dbReference type="ARBA" id="ARBA00023136"/>
    </source>
</evidence>
<comment type="subcellular location">
    <subcellularLocation>
        <location evidence="1">Cell membrane</location>
        <topology evidence="1">Multi-pass membrane protein</topology>
    </subcellularLocation>
</comment>
<dbReference type="GO" id="GO:0015386">
    <property type="term" value="F:potassium:proton antiporter activity"/>
    <property type="evidence" value="ECO:0007669"/>
    <property type="project" value="TreeGrafter"/>
</dbReference>
<dbReference type="RefSeq" id="WP_121660393.1">
    <property type="nucleotide sequence ID" value="NZ_BMEK01000003.1"/>
</dbReference>
<dbReference type="PANTHER" id="PTHR10110">
    <property type="entry name" value="SODIUM/HYDROGEN EXCHANGER"/>
    <property type="match status" value="1"/>
</dbReference>
<feature type="domain" description="Cation/H+ exchanger transmembrane" evidence="11">
    <location>
        <begin position="12"/>
        <end position="443"/>
    </location>
</feature>
<keyword evidence="4 10" id="KW-0812">Transmembrane</keyword>